<organism evidence="3 4">
    <name type="scientific">Parafilimonas terrae</name>
    <dbReference type="NCBI Taxonomy" id="1465490"/>
    <lineage>
        <taxon>Bacteria</taxon>
        <taxon>Pseudomonadati</taxon>
        <taxon>Bacteroidota</taxon>
        <taxon>Chitinophagia</taxon>
        <taxon>Chitinophagales</taxon>
        <taxon>Chitinophagaceae</taxon>
        <taxon>Parafilimonas</taxon>
    </lineage>
</organism>
<evidence type="ECO:0000313" key="3">
    <source>
        <dbReference type="EMBL" id="SFQ20719.1"/>
    </source>
</evidence>
<dbReference type="Proteomes" id="UP000199031">
    <property type="component" value="Unassembled WGS sequence"/>
</dbReference>
<keyword evidence="2" id="KW-1133">Transmembrane helix</keyword>
<feature type="compositionally biased region" description="Pro residues" evidence="1">
    <location>
        <begin position="85"/>
        <end position="97"/>
    </location>
</feature>
<sequence>MNYAEGMYRGFIKPDGETKAELYKQRLNICFCFIMILWHGFIIIMLIKPFTMKNISGKILKPVSAIVIAAIMLCSCTATVKVPKHPAPGEPPPPPPKVEIHDN</sequence>
<keyword evidence="4" id="KW-1185">Reference proteome</keyword>
<name>A0A1I5WLZ2_9BACT</name>
<reference evidence="3 4" key="1">
    <citation type="submission" date="2016-10" db="EMBL/GenBank/DDBJ databases">
        <authorList>
            <person name="de Groot N.N."/>
        </authorList>
    </citation>
    <scope>NUCLEOTIDE SEQUENCE [LARGE SCALE GENOMIC DNA]</scope>
    <source>
        <strain evidence="3 4">DSM 28286</strain>
    </source>
</reference>
<protein>
    <submittedName>
        <fullName evidence="3">Uncharacterized protein</fullName>
    </submittedName>
</protein>
<accession>A0A1I5WLZ2</accession>
<keyword evidence="2" id="KW-0472">Membrane</keyword>
<evidence type="ECO:0000256" key="2">
    <source>
        <dbReference type="SAM" id="Phobius"/>
    </source>
</evidence>
<dbReference type="EMBL" id="FOXQ01000006">
    <property type="protein sequence ID" value="SFQ20719.1"/>
    <property type="molecule type" value="Genomic_DNA"/>
</dbReference>
<proteinExistence type="predicted"/>
<keyword evidence="2" id="KW-0812">Transmembrane</keyword>
<evidence type="ECO:0000313" key="4">
    <source>
        <dbReference type="Proteomes" id="UP000199031"/>
    </source>
</evidence>
<dbReference type="STRING" id="1465490.SAMN05444277_106274"/>
<feature type="transmembrane region" description="Helical" evidence="2">
    <location>
        <begin position="26"/>
        <end position="47"/>
    </location>
</feature>
<feature type="region of interest" description="Disordered" evidence="1">
    <location>
        <begin position="84"/>
        <end position="103"/>
    </location>
</feature>
<dbReference type="AlphaFoldDB" id="A0A1I5WLZ2"/>
<gene>
    <name evidence="3" type="ORF">SAMN05444277_106274</name>
</gene>
<evidence type="ECO:0000256" key="1">
    <source>
        <dbReference type="SAM" id="MobiDB-lite"/>
    </source>
</evidence>